<reference evidence="2 3" key="1">
    <citation type="submission" date="2019-09" db="EMBL/GenBank/DDBJ databases">
        <title>Genome sequencing of strain KACC 19306.</title>
        <authorList>
            <person name="Heo J."/>
            <person name="Kim S.-J."/>
            <person name="Kim J.-S."/>
            <person name="Hong S.-B."/>
            <person name="Kwon S.-W."/>
        </authorList>
    </citation>
    <scope>NUCLEOTIDE SEQUENCE [LARGE SCALE GENOMIC DNA]</scope>
    <source>
        <strain evidence="2 3">KACC 19306</strain>
    </source>
</reference>
<sequence>MVSTCWASPLPNGCEARVAATHETNADAADTAVIPDASGEPRPKRLSRGAKGWIIAGVVVVVVAALLVVADLVTRSVAEAQVADTVERRLPASVQGDVEAQIGGVSVLWQLVTGTATEITLTSDDLTVAGTPVGAEVVARGVPIRGEGTIDSVDATFALDEDALNALVRAQHVPGGFSLGDGTVGYRGTLEVFGVEVSYQATARAEAAGDRVLLTPVGVELGAGGVSIDAGDLVSRLLGGDPVVVCVADRLPEGVKVTNVDVTPERVRVEVAAADLPMQREALSRTGVCG</sequence>
<dbReference type="InterPro" id="IPR021373">
    <property type="entry name" value="DUF2993"/>
</dbReference>
<evidence type="ECO:0000256" key="1">
    <source>
        <dbReference type="SAM" id="Phobius"/>
    </source>
</evidence>
<evidence type="ECO:0000313" key="2">
    <source>
        <dbReference type="EMBL" id="QEO13449.1"/>
    </source>
</evidence>
<gene>
    <name evidence="2" type="ORF">FLP10_02740</name>
</gene>
<feature type="transmembrane region" description="Helical" evidence="1">
    <location>
        <begin position="52"/>
        <end position="73"/>
    </location>
</feature>
<dbReference type="Proteomes" id="UP000324678">
    <property type="component" value="Chromosome"/>
</dbReference>
<name>A0A5C1YEK2_9MICO</name>
<keyword evidence="3" id="KW-1185">Reference proteome</keyword>
<keyword evidence="1" id="KW-1133">Transmembrane helix</keyword>
<protein>
    <submittedName>
        <fullName evidence="2">DUF2993 domain-containing protein</fullName>
    </submittedName>
</protein>
<proteinExistence type="predicted"/>
<dbReference type="EMBL" id="CP043505">
    <property type="protein sequence ID" value="QEO13449.1"/>
    <property type="molecule type" value="Genomic_DNA"/>
</dbReference>
<dbReference type="OrthoDB" id="5116168at2"/>
<keyword evidence="1" id="KW-0812">Transmembrane</keyword>
<dbReference type="AlphaFoldDB" id="A0A5C1YEK2"/>
<dbReference type="KEGG" id="ail:FLP10_02740"/>
<organism evidence="2 3">
    <name type="scientific">Agromyces intestinalis</name>
    <dbReference type="NCBI Taxonomy" id="2592652"/>
    <lineage>
        <taxon>Bacteria</taxon>
        <taxon>Bacillati</taxon>
        <taxon>Actinomycetota</taxon>
        <taxon>Actinomycetes</taxon>
        <taxon>Micrococcales</taxon>
        <taxon>Microbacteriaceae</taxon>
        <taxon>Agromyces</taxon>
    </lineage>
</organism>
<dbReference type="Pfam" id="PF11209">
    <property type="entry name" value="LmeA"/>
    <property type="match status" value="1"/>
</dbReference>
<accession>A0A5C1YEK2</accession>
<keyword evidence="1" id="KW-0472">Membrane</keyword>
<evidence type="ECO:0000313" key="3">
    <source>
        <dbReference type="Proteomes" id="UP000324678"/>
    </source>
</evidence>